<comment type="function">
    <text evidence="10 12">Specifically methylates the N3 position of the uracil ring of uridine 1498 (m3U1498) in 16S rRNA. Acts on the fully assembled 30S ribosomal subunit.</text>
</comment>
<evidence type="ECO:0000256" key="1">
    <source>
        <dbReference type="ARBA" id="ARBA00004496"/>
    </source>
</evidence>
<dbReference type="NCBIfam" id="NF008692">
    <property type="entry name" value="PRK11713.1-5"/>
    <property type="match status" value="1"/>
</dbReference>
<dbReference type="GO" id="GO:0070475">
    <property type="term" value="P:rRNA base methylation"/>
    <property type="evidence" value="ECO:0007669"/>
    <property type="project" value="TreeGrafter"/>
</dbReference>
<dbReference type="InterPro" id="IPR029028">
    <property type="entry name" value="Alpha/beta_knot_MTases"/>
</dbReference>
<name>L2F5A5_9GAMM</name>
<keyword evidence="7 12" id="KW-0489">Methyltransferase</keyword>
<evidence type="ECO:0000256" key="4">
    <source>
        <dbReference type="ARBA" id="ARBA00013673"/>
    </source>
</evidence>
<organism evidence="15 16">
    <name type="scientific">Moraxella macacae 0408225</name>
    <dbReference type="NCBI Taxonomy" id="1230338"/>
    <lineage>
        <taxon>Bacteria</taxon>
        <taxon>Pseudomonadati</taxon>
        <taxon>Pseudomonadota</taxon>
        <taxon>Gammaproteobacteria</taxon>
        <taxon>Moraxellales</taxon>
        <taxon>Moraxellaceae</taxon>
        <taxon>Moraxella</taxon>
    </lineage>
</organism>
<evidence type="ECO:0000259" key="14">
    <source>
        <dbReference type="Pfam" id="PF20260"/>
    </source>
</evidence>
<evidence type="ECO:0000256" key="11">
    <source>
        <dbReference type="ARBA" id="ARBA00047944"/>
    </source>
</evidence>
<evidence type="ECO:0000259" key="13">
    <source>
        <dbReference type="Pfam" id="PF04452"/>
    </source>
</evidence>
<dbReference type="PANTHER" id="PTHR30027">
    <property type="entry name" value="RIBOSOMAL RNA SMALL SUBUNIT METHYLTRANSFERASE E"/>
    <property type="match status" value="1"/>
</dbReference>
<accession>L2F5A5</accession>
<evidence type="ECO:0000256" key="7">
    <source>
        <dbReference type="ARBA" id="ARBA00022603"/>
    </source>
</evidence>
<keyword evidence="9 12" id="KW-0949">S-adenosyl-L-methionine</keyword>
<dbReference type="Gene3D" id="3.40.1280.10">
    <property type="match status" value="1"/>
</dbReference>
<dbReference type="OrthoDB" id="9815641at2"/>
<dbReference type="CDD" id="cd18084">
    <property type="entry name" value="RsmE-like"/>
    <property type="match status" value="1"/>
</dbReference>
<dbReference type="InterPro" id="IPR029026">
    <property type="entry name" value="tRNA_m1G_MTases_N"/>
</dbReference>
<comment type="similarity">
    <text evidence="2 12">Belongs to the RNA methyltransferase RsmE family.</text>
</comment>
<comment type="catalytic activity">
    <reaction evidence="11 12">
        <text>uridine(1498) in 16S rRNA + S-adenosyl-L-methionine = N(3)-methyluridine(1498) in 16S rRNA + S-adenosyl-L-homocysteine + H(+)</text>
        <dbReference type="Rhea" id="RHEA:42920"/>
        <dbReference type="Rhea" id="RHEA-COMP:10283"/>
        <dbReference type="Rhea" id="RHEA-COMP:10284"/>
        <dbReference type="ChEBI" id="CHEBI:15378"/>
        <dbReference type="ChEBI" id="CHEBI:57856"/>
        <dbReference type="ChEBI" id="CHEBI:59789"/>
        <dbReference type="ChEBI" id="CHEBI:65315"/>
        <dbReference type="ChEBI" id="CHEBI:74502"/>
        <dbReference type="EC" id="2.1.1.193"/>
    </reaction>
</comment>
<dbReference type="NCBIfam" id="TIGR00046">
    <property type="entry name" value="RsmE family RNA methyltransferase"/>
    <property type="match status" value="1"/>
</dbReference>
<reference evidence="15 16" key="1">
    <citation type="journal article" date="2013" name="Genome Announc.">
        <title>Genome Sequence of Moraxella macacae 0408225, a Novel Bacterial Species Isolated from a Cynomolgus Macaque with Epistaxis.</title>
        <authorList>
            <person name="Ladner J.T."/>
            <person name="Whitehouse C.A."/>
            <person name="Koroleva G.I."/>
            <person name="Palacios G.F."/>
        </authorList>
    </citation>
    <scope>NUCLEOTIDE SEQUENCE [LARGE SCALE GENOMIC DNA]</scope>
    <source>
        <strain evidence="15 16">0408225</strain>
    </source>
</reference>
<evidence type="ECO:0000313" key="16">
    <source>
        <dbReference type="Proteomes" id="UP000023795"/>
    </source>
</evidence>
<protein>
    <recommendedName>
        <fullName evidence="4 12">Ribosomal RNA small subunit methyltransferase E</fullName>
        <ecNumber evidence="3 12">2.1.1.193</ecNumber>
    </recommendedName>
</protein>
<evidence type="ECO:0000256" key="2">
    <source>
        <dbReference type="ARBA" id="ARBA00005528"/>
    </source>
</evidence>
<dbReference type="SUPFAM" id="SSF75217">
    <property type="entry name" value="alpha/beta knot"/>
    <property type="match status" value="1"/>
</dbReference>
<dbReference type="PATRIC" id="fig|1230338.3.peg.1407"/>
<dbReference type="PIRSF" id="PIRSF015601">
    <property type="entry name" value="MTase_slr0722"/>
    <property type="match status" value="1"/>
</dbReference>
<proteinExistence type="inferred from homology"/>
<dbReference type="RefSeq" id="WP_009501752.1">
    <property type="nucleotide sequence ID" value="NZ_ANIN01000002.1"/>
</dbReference>
<evidence type="ECO:0000256" key="10">
    <source>
        <dbReference type="ARBA" id="ARBA00025699"/>
    </source>
</evidence>
<evidence type="ECO:0000256" key="6">
    <source>
        <dbReference type="ARBA" id="ARBA00022552"/>
    </source>
</evidence>
<dbReference type="STRING" id="1230338.MOMA_06586"/>
<evidence type="ECO:0000256" key="3">
    <source>
        <dbReference type="ARBA" id="ARBA00012328"/>
    </source>
</evidence>
<evidence type="ECO:0000313" key="15">
    <source>
        <dbReference type="EMBL" id="ELA08207.1"/>
    </source>
</evidence>
<dbReference type="GO" id="GO:0005737">
    <property type="term" value="C:cytoplasm"/>
    <property type="evidence" value="ECO:0007669"/>
    <property type="project" value="UniProtKB-SubCell"/>
</dbReference>
<dbReference type="PANTHER" id="PTHR30027:SF3">
    <property type="entry name" value="16S RRNA (URACIL(1498)-N(3))-METHYLTRANSFERASE"/>
    <property type="match status" value="1"/>
</dbReference>
<gene>
    <name evidence="15" type="ORF">MOMA_06586</name>
</gene>
<feature type="domain" description="Ribosomal RNA small subunit methyltransferase E PUA-like" evidence="14">
    <location>
        <begin position="20"/>
        <end position="66"/>
    </location>
</feature>
<dbReference type="eggNOG" id="COG1385">
    <property type="taxonomic scope" value="Bacteria"/>
</dbReference>
<sequence length="260" mass="29010">MRRFFYTGPDVLAVGKQIELDNNILQHWCKVLRANIGDKAVLFDGQGGEYIVTLTKMSKKTAYVSVDDFLPLNRNLPFKVTIGLVMSRGDRMDYAIQKSCEMGVFALQLLTSHHSEVRLKPDQITKKLNHWQGVAKSACEQCGLNLIPTILPPLDIQDFIQNNNKTAKTKHASQKNTLKLVLAVPERLASSQVFDHTKFDKNSDYCLLIGAEGGLSDDELALAYQNDFLAWQIGERVLRTETAPVVALTALQTLYGLSIA</sequence>
<comment type="caution">
    <text evidence="15">The sequence shown here is derived from an EMBL/GenBank/DDBJ whole genome shotgun (WGS) entry which is preliminary data.</text>
</comment>
<comment type="subcellular location">
    <subcellularLocation>
        <location evidence="1 12">Cytoplasm</location>
    </subcellularLocation>
</comment>
<dbReference type="InterPro" id="IPR006700">
    <property type="entry name" value="RsmE"/>
</dbReference>
<evidence type="ECO:0000256" key="8">
    <source>
        <dbReference type="ARBA" id="ARBA00022679"/>
    </source>
</evidence>
<keyword evidence="16" id="KW-1185">Reference proteome</keyword>
<evidence type="ECO:0000256" key="12">
    <source>
        <dbReference type="PIRNR" id="PIRNR015601"/>
    </source>
</evidence>
<dbReference type="InterPro" id="IPR015947">
    <property type="entry name" value="PUA-like_sf"/>
</dbReference>
<dbReference type="AlphaFoldDB" id="L2F5A5"/>
<dbReference type="Pfam" id="PF20260">
    <property type="entry name" value="PUA_4"/>
    <property type="match status" value="1"/>
</dbReference>
<dbReference type="Pfam" id="PF04452">
    <property type="entry name" value="Methyltrans_RNA"/>
    <property type="match status" value="1"/>
</dbReference>
<dbReference type="InterPro" id="IPR046887">
    <property type="entry name" value="RsmE_PUA-like"/>
</dbReference>
<keyword evidence="6 12" id="KW-0698">rRNA processing</keyword>
<keyword evidence="5 12" id="KW-0963">Cytoplasm</keyword>
<dbReference type="InterPro" id="IPR046886">
    <property type="entry name" value="RsmE_MTase_dom"/>
</dbReference>
<dbReference type="EC" id="2.1.1.193" evidence="3 12"/>
<dbReference type="SUPFAM" id="SSF88697">
    <property type="entry name" value="PUA domain-like"/>
    <property type="match status" value="1"/>
</dbReference>
<dbReference type="Proteomes" id="UP000023795">
    <property type="component" value="Unassembled WGS sequence"/>
</dbReference>
<keyword evidence="8 12" id="KW-0808">Transferase</keyword>
<evidence type="ECO:0000256" key="5">
    <source>
        <dbReference type="ARBA" id="ARBA00022490"/>
    </source>
</evidence>
<dbReference type="EMBL" id="ANIN01000002">
    <property type="protein sequence ID" value="ELA08207.1"/>
    <property type="molecule type" value="Genomic_DNA"/>
</dbReference>
<dbReference type="GO" id="GO:0070042">
    <property type="term" value="F:rRNA (uridine-N3-)-methyltransferase activity"/>
    <property type="evidence" value="ECO:0007669"/>
    <property type="project" value="TreeGrafter"/>
</dbReference>
<feature type="domain" description="Ribosomal RNA small subunit methyltransferase E methyltransferase" evidence="13">
    <location>
        <begin position="75"/>
        <end position="252"/>
    </location>
</feature>
<evidence type="ECO:0000256" key="9">
    <source>
        <dbReference type="ARBA" id="ARBA00022691"/>
    </source>
</evidence>